<dbReference type="Gene3D" id="3.30.2010.10">
    <property type="entry name" value="Metalloproteases ('zincins'), catalytic domain"/>
    <property type="match status" value="1"/>
</dbReference>
<protein>
    <submittedName>
        <fullName evidence="2">Putative predicted metal-dependent hydrolase</fullName>
    </submittedName>
</protein>
<dbReference type="AlphaFoldDB" id="A0A0U1L577"/>
<reference evidence="3" key="1">
    <citation type="submission" date="2015-03" db="EMBL/GenBank/DDBJ databases">
        <authorList>
            <person name="Nijsse Bart"/>
        </authorList>
    </citation>
    <scope>NUCLEOTIDE SEQUENCE [LARGE SCALE GENOMIC DNA]</scope>
</reference>
<sequence>MSIMNINGQNITYTIRMDKRRKSIQLRILPSAAVEIVTPGKLTQSEVEHIFTVKSKWLSKRLDKLASLAENPVNQQLKSGSQLLYKGEPHTLTILPGSTKVELVLLPSELQLQLPQNHADHQQVASIVEQIVKAWLVDQAGNLFLDKTKQWAAVIGVRPAKITIRDQKTRWGSCSSLGNINYNWRVIMAPLWVTDYLVIHELCHMLVPNHSAKFWEQVGRFSPNYRECRKWLTDNGKLLSRLF</sequence>
<evidence type="ECO:0000313" key="3">
    <source>
        <dbReference type="Proteomes" id="UP000049855"/>
    </source>
</evidence>
<feature type="domain" description="YgjP-like metallopeptidase" evidence="1">
    <location>
        <begin position="22"/>
        <end position="234"/>
    </location>
</feature>
<dbReference type="RefSeq" id="WP_021170315.1">
    <property type="nucleotide sequence ID" value="NZ_CTRP01000014.1"/>
</dbReference>
<dbReference type="PANTHER" id="PTHR30399">
    <property type="entry name" value="UNCHARACTERIZED PROTEIN YGJP"/>
    <property type="match status" value="1"/>
</dbReference>
<accession>A0A0U1L577</accession>
<dbReference type="Pfam" id="PF01863">
    <property type="entry name" value="YgjP-like"/>
    <property type="match status" value="1"/>
</dbReference>
<dbReference type="Proteomes" id="UP000049855">
    <property type="component" value="Unassembled WGS sequence"/>
</dbReference>
<name>A0A0U1L577_9FIRM</name>
<proteinExistence type="predicted"/>
<evidence type="ECO:0000259" key="1">
    <source>
        <dbReference type="Pfam" id="PF01863"/>
    </source>
</evidence>
<keyword evidence="2" id="KW-0378">Hydrolase</keyword>
<dbReference type="InterPro" id="IPR002725">
    <property type="entry name" value="YgjP-like_metallopeptidase"/>
</dbReference>
<dbReference type="PANTHER" id="PTHR30399:SF1">
    <property type="entry name" value="UTP PYROPHOSPHATASE"/>
    <property type="match status" value="1"/>
</dbReference>
<dbReference type="CDD" id="cd07344">
    <property type="entry name" value="M48_yhfN_like"/>
    <property type="match status" value="1"/>
</dbReference>
<organism evidence="2 3">
    <name type="scientific">Sporomusa ovata</name>
    <dbReference type="NCBI Taxonomy" id="2378"/>
    <lineage>
        <taxon>Bacteria</taxon>
        <taxon>Bacillati</taxon>
        <taxon>Bacillota</taxon>
        <taxon>Negativicutes</taxon>
        <taxon>Selenomonadales</taxon>
        <taxon>Sporomusaceae</taxon>
        <taxon>Sporomusa</taxon>
    </lineage>
</organism>
<dbReference type="GO" id="GO:0016787">
    <property type="term" value="F:hydrolase activity"/>
    <property type="evidence" value="ECO:0007669"/>
    <property type="project" value="UniProtKB-KW"/>
</dbReference>
<evidence type="ECO:0000313" key="2">
    <source>
        <dbReference type="EMBL" id="CQR74313.1"/>
    </source>
</evidence>
<dbReference type="InterPro" id="IPR053136">
    <property type="entry name" value="UTP_pyrophosphatase-like"/>
</dbReference>
<dbReference type="EMBL" id="CTRP01000014">
    <property type="protein sequence ID" value="CQR74313.1"/>
    <property type="molecule type" value="Genomic_DNA"/>
</dbReference>
<gene>
    <name evidence="2" type="ORF">SpAn4DRAFT_0775</name>
</gene>
<keyword evidence="3" id="KW-1185">Reference proteome</keyword>